<protein>
    <submittedName>
        <fullName evidence="1">Uncharacterized protein</fullName>
    </submittedName>
</protein>
<sequence>MAGNVGFGPSGAAAYQKANRCLLKTVIAILHYYSNPTTKKSWNWFLSFNS</sequence>
<dbReference type="EMBL" id="AMFJ01000516">
    <property type="protein sequence ID" value="EKE27211.1"/>
    <property type="molecule type" value="Genomic_DNA"/>
</dbReference>
<comment type="caution">
    <text evidence="1">The sequence shown here is derived from an EMBL/GenBank/DDBJ whole genome shotgun (WGS) entry which is preliminary data.</text>
</comment>
<feature type="non-terminal residue" evidence="1">
    <location>
        <position position="50"/>
    </location>
</feature>
<accession>K2F7T0</accession>
<reference evidence="1" key="1">
    <citation type="journal article" date="2012" name="Science">
        <title>Fermentation, hydrogen, and sulfur metabolism in multiple uncultivated bacterial phyla.</title>
        <authorList>
            <person name="Wrighton K.C."/>
            <person name="Thomas B.C."/>
            <person name="Sharon I."/>
            <person name="Miller C.S."/>
            <person name="Castelle C.J."/>
            <person name="VerBerkmoes N.C."/>
            <person name="Wilkins M.J."/>
            <person name="Hettich R.L."/>
            <person name="Lipton M.S."/>
            <person name="Williams K.H."/>
            <person name="Long P.E."/>
            <person name="Banfield J.F."/>
        </authorList>
    </citation>
    <scope>NUCLEOTIDE SEQUENCE [LARGE SCALE GENOMIC DNA]</scope>
</reference>
<proteinExistence type="predicted"/>
<name>K2F7T0_9BACT</name>
<evidence type="ECO:0000313" key="1">
    <source>
        <dbReference type="EMBL" id="EKE27211.1"/>
    </source>
</evidence>
<dbReference type="AlphaFoldDB" id="K2F7T0"/>
<gene>
    <name evidence="1" type="ORF">ACD_3C00242G0005</name>
</gene>
<organism evidence="1">
    <name type="scientific">uncultured bacterium</name>
    <name type="common">gcode 4</name>
    <dbReference type="NCBI Taxonomy" id="1234023"/>
    <lineage>
        <taxon>Bacteria</taxon>
        <taxon>environmental samples</taxon>
    </lineage>
</organism>